<feature type="compositionally biased region" description="Gly residues" evidence="4">
    <location>
        <begin position="7"/>
        <end position="17"/>
    </location>
</feature>
<name>A0A7W7PRK1_9ACTN</name>
<accession>A0A7W7PRK1</accession>
<evidence type="ECO:0000313" key="6">
    <source>
        <dbReference type="EMBL" id="MBB4899672.1"/>
    </source>
</evidence>
<evidence type="ECO:0000256" key="1">
    <source>
        <dbReference type="ARBA" id="ARBA00023015"/>
    </source>
</evidence>
<dbReference type="PANTHER" id="PTHR30146:SF109">
    <property type="entry name" value="HTH-TYPE TRANSCRIPTIONAL REGULATOR GALS"/>
    <property type="match status" value="1"/>
</dbReference>
<dbReference type="Gene3D" id="1.10.260.40">
    <property type="entry name" value="lambda repressor-like DNA-binding domains"/>
    <property type="match status" value="1"/>
</dbReference>
<dbReference type="SUPFAM" id="SSF53822">
    <property type="entry name" value="Periplasmic binding protein-like I"/>
    <property type="match status" value="1"/>
</dbReference>
<keyword evidence="1" id="KW-0805">Transcription regulation</keyword>
<keyword evidence="7" id="KW-1185">Reference proteome</keyword>
<feature type="region of interest" description="Disordered" evidence="4">
    <location>
        <begin position="1"/>
        <end position="23"/>
    </location>
</feature>
<keyword evidence="3" id="KW-0804">Transcription</keyword>
<evidence type="ECO:0000259" key="5">
    <source>
        <dbReference type="PROSITE" id="PS50932"/>
    </source>
</evidence>
<dbReference type="SMART" id="SM00354">
    <property type="entry name" value="HTH_LACI"/>
    <property type="match status" value="1"/>
</dbReference>
<dbReference type="InterPro" id="IPR000843">
    <property type="entry name" value="HTH_LacI"/>
</dbReference>
<dbReference type="RefSeq" id="WP_184822533.1">
    <property type="nucleotide sequence ID" value="NZ_JACHJI010000006.1"/>
</dbReference>
<feature type="region of interest" description="Disordered" evidence="4">
    <location>
        <begin position="344"/>
        <end position="367"/>
    </location>
</feature>
<dbReference type="Pfam" id="PF13377">
    <property type="entry name" value="Peripla_BP_3"/>
    <property type="match status" value="1"/>
</dbReference>
<dbReference type="Pfam" id="PF00356">
    <property type="entry name" value="LacI"/>
    <property type="match status" value="1"/>
</dbReference>
<dbReference type="GO" id="GO:0003700">
    <property type="term" value="F:DNA-binding transcription factor activity"/>
    <property type="evidence" value="ECO:0007669"/>
    <property type="project" value="TreeGrafter"/>
</dbReference>
<dbReference type="CDD" id="cd01392">
    <property type="entry name" value="HTH_LacI"/>
    <property type="match status" value="1"/>
</dbReference>
<dbReference type="SUPFAM" id="SSF47413">
    <property type="entry name" value="lambda repressor-like DNA-binding domains"/>
    <property type="match status" value="1"/>
</dbReference>
<evidence type="ECO:0000256" key="2">
    <source>
        <dbReference type="ARBA" id="ARBA00023125"/>
    </source>
</evidence>
<evidence type="ECO:0000313" key="7">
    <source>
        <dbReference type="Proteomes" id="UP000579523"/>
    </source>
</evidence>
<dbReference type="InterPro" id="IPR028082">
    <property type="entry name" value="Peripla_BP_I"/>
</dbReference>
<feature type="domain" description="HTH lacI-type" evidence="5">
    <location>
        <begin position="24"/>
        <end position="78"/>
    </location>
</feature>
<organism evidence="6 7">
    <name type="scientific">Streptomyces griseomycini</name>
    <dbReference type="NCBI Taxonomy" id="66895"/>
    <lineage>
        <taxon>Bacteria</taxon>
        <taxon>Bacillati</taxon>
        <taxon>Actinomycetota</taxon>
        <taxon>Actinomycetes</taxon>
        <taxon>Kitasatosporales</taxon>
        <taxon>Streptomycetaceae</taxon>
        <taxon>Streptomyces</taxon>
    </lineage>
</organism>
<reference evidence="6 7" key="1">
    <citation type="submission" date="2020-08" db="EMBL/GenBank/DDBJ databases">
        <title>Genomic Encyclopedia of Type Strains, Phase III (KMG-III): the genomes of soil and plant-associated and newly described type strains.</title>
        <authorList>
            <person name="Whitman W."/>
        </authorList>
    </citation>
    <scope>NUCLEOTIDE SEQUENCE [LARGE SCALE GENOMIC DNA]</scope>
    <source>
        <strain evidence="6 7">CECT 3273</strain>
    </source>
</reference>
<dbReference type="Proteomes" id="UP000579523">
    <property type="component" value="Unassembled WGS sequence"/>
</dbReference>
<dbReference type="PROSITE" id="PS50932">
    <property type="entry name" value="HTH_LACI_2"/>
    <property type="match status" value="1"/>
</dbReference>
<gene>
    <name evidence="6" type="ORF">FHS37_003733</name>
</gene>
<proteinExistence type="predicted"/>
<dbReference type="InterPro" id="IPR046335">
    <property type="entry name" value="LacI/GalR-like_sensor"/>
</dbReference>
<keyword evidence="2 6" id="KW-0238">DNA-binding</keyword>
<comment type="caution">
    <text evidence="6">The sequence shown here is derived from an EMBL/GenBank/DDBJ whole genome shotgun (WGS) entry which is preliminary data.</text>
</comment>
<dbReference type="InterPro" id="IPR010982">
    <property type="entry name" value="Lambda_DNA-bd_dom_sf"/>
</dbReference>
<protein>
    <submittedName>
        <fullName evidence="6">DNA-binding LacI/PurR family transcriptional regulator</fullName>
    </submittedName>
</protein>
<dbReference type="Gene3D" id="3.40.50.2300">
    <property type="match status" value="2"/>
</dbReference>
<dbReference type="AlphaFoldDB" id="A0A7W7PRK1"/>
<dbReference type="PANTHER" id="PTHR30146">
    <property type="entry name" value="LACI-RELATED TRANSCRIPTIONAL REPRESSOR"/>
    <property type="match status" value="1"/>
</dbReference>
<dbReference type="GO" id="GO:0000976">
    <property type="term" value="F:transcription cis-regulatory region binding"/>
    <property type="evidence" value="ECO:0007669"/>
    <property type="project" value="TreeGrafter"/>
</dbReference>
<evidence type="ECO:0000256" key="4">
    <source>
        <dbReference type="SAM" id="MobiDB-lite"/>
    </source>
</evidence>
<evidence type="ECO:0000256" key="3">
    <source>
        <dbReference type="ARBA" id="ARBA00023163"/>
    </source>
</evidence>
<dbReference type="CDD" id="cd01574">
    <property type="entry name" value="PBP1_LacI"/>
    <property type="match status" value="1"/>
</dbReference>
<sequence length="367" mass="37843">MASDTPGTGGGPVGKRAGGAARQPGMTDVARLAGVSAQTVSRTLAGHPNVRPKTRAKVLAAVEQLGYRRNNAARALSSGRSRTIGVVTLQTDSSSRTNLTFGIETAAREAGYTVSTATTASLDTAAIEGALSRLAEQGVEGVVLSVPLVHVSPRIEQLTRRVPTVTVDGSRTPATEVVAVDQALAARLATRHLIDLGHESVWHVAGPGEWLDAAGRRAGWRDTLEAAGLAVPPVLEGDWTPASGYRNGLVLGRIPGVTAVFVASDEMAFGVIRALHELGRKVPEDISVVGVDDIALAEYCSPSLTTVAQPFTRMGALAVAHLLRHIEDPDAAPEPVTVEPTLVVRASTAPPPAGPAGRTGRPGGPAA</sequence>
<dbReference type="EMBL" id="JACHJI010000006">
    <property type="protein sequence ID" value="MBB4899672.1"/>
    <property type="molecule type" value="Genomic_DNA"/>
</dbReference>